<dbReference type="Gene3D" id="6.10.250.3150">
    <property type="match status" value="1"/>
</dbReference>
<evidence type="ECO:0000259" key="3">
    <source>
        <dbReference type="Pfam" id="PF01551"/>
    </source>
</evidence>
<dbReference type="InterPro" id="IPR016047">
    <property type="entry name" value="M23ase_b-sheet_dom"/>
</dbReference>
<dbReference type="Gene3D" id="2.70.70.10">
    <property type="entry name" value="Glucose Permease (Domain IIA)"/>
    <property type="match status" value="1"/>
</dbReference>
<name>A0A4R2KZJ5_9GAMM</name>
<dbReference type="InterPro" id="IPR050570">
    <property type="entry name" value="Cell_wall_metabolism_enzyme"/>
</dbReference>
<accession>A0A4R2KZJ5</accession>
<evidence type="ECO:0000313" key="5">
    <source>
        <dbReference type="Proteomes" id="UP000294980"/>
    </source>
</evidence>
<keyword evidence="1" id="KW-0175">Coiled coil</keyword>
<reference evidence="4 5" key="1">
    <citation type="submission" date="2019-03" db="EMBL/GenBank/DDBJ databases">
        <title>Genomic Encyclopedia of Type Strains, Phase IV (KMG-IV): sequencing the most valuable type-strain genomes for metagenomic binning, comparative biology and taxonomic classification.</title>
        <authorList>
            <person name="Goeker M."/>
        </authorList>
    </citation>
    <scope>NUCLEOTIDE SEQUENCE [LARGE SCALE GENOMIC DNA]</scope>
    <source>
        <strain evidence="4 5">DSM 23344</strain>
    </source>
</reference>
<feature type="domain" description="M23ase beta-sheet core" evidence="3">
    <location>
        <begin position="279"/>
        <end position="372"/>
    </location>
</feature>
<keyword evidence="2" id="KW-0732">Signal</keyword>
<organism evidence="4 5">
    <name type="scientific">Chromatocurvus halotolerans</name>
    <dbReference type="NCBI Taxonomy" id="1132028"/>
    <lineage>
        <taxon>Bacteria</taxon>
        <taxon>Pseudomonadati</taxon>
        <taxon>Pseudomonadota</taxon>
        <taxon>Gammaproteobacteria</taxon>
        <taxon>Cellvibrionales</taxon>
        <taxon>Halieaceae</taxon>
        <taxon>Chromatocurvus</taxon>
    </lineage>
</organism>
<evidence type="ECO:0000256" key="2">
    <source>
        <dbReference type="SAM" id="SignalP"/>
    </source>
</evidence>
<feature type="coiled-coil region" evidence="1">
    <location>
        <begin position="23"/>
        <end position="106"/>
    </location>
</feature>
<keyword evidence="5" id="KW-1185">Reference proteome</keyword>
<protein>
    <submittedName>
        <fullName evidence="4">Septal ring factor EnvC (AmiA/AmiB activator)</fullName>
    </submittedName>
</protein>
<feature type="signal peptide" evidence="2">
    <location>
        <begin position="1"/>
        <end position="20"/>
    </location>
</feature>
<feature type="chain" id="PRO_5020509537" evidence="2">
    <location>
        <begin position="21"/>
        <end position="378"/>
    </location>
</feature>
<dbReference type="GO" id="GO:0004222">
    <property type="term" value="F:metalloendopeptidase activity"/>
    <property type="evidence" value="ECO:0007669"/>
    <property type="project" value="TreeGrafter"/>
</dbReference>
<dbReference type="OrthoDB" id="9784703at2"/>
<dbReference type="EMBL" id="SLWX01000004">
    <property type="protein sequence ID" value="TCO76816.1"/>
    <property type="molecule type" value="Genomic_DNA"/>
</dbReference>
<comment type="caution">
    <text evidence="4">The sequence shown here is derived from an EMBL/GenBank/DDBJ whole genome shotgun (WGS) entry which is preliminary data.</text>
</comment>
<dbReference type="Proteomes" id="UP000294980">
    <property type="component" value="Unassembled WGS sequence"/>
</dbReference>
<dbReference type="InterPro" id="IPR011055">
    <property type="entry name" value="Dup_hybrid_motif"/>
</dbReference>
<evidence type="ECO:0000256" key="1">
    <source>
        <dbReference type="SAM" id="Coils"/>
    </source>
</evidence>
<dbReference type="PANTHER" id="PTHR21666">
    <property type="entry name" value="PEPTIDASE-RELATED"/>
    <property type="match status" value="1"/>
</dbReference>
<proteinExistence type="predicted"/>
<feature type="coiled-coil region" evidence="1">
    <location>
        <begin position="174"/>
        <end position="239"/>
    </location>
</feature>
<dbReference type="SUPFAM" id="SSF51261">
    <property type="entry name" value="Duplicated hybrid motif"/>
    <property type="match status" value="1"/>
</dbReference>
<dbReference type="PANTHER" id="PTHR21666:SF270">
    <property type="entry name" value="MUREIN HYDROLASE ACTIVATOR ENVC"/>
    <property type="match status" value="1"/>
</dbReference>
<dbReference type="RefSeq" id="WP_117315193.1">
    <property type="nucleotide sequence ID" value="NZ_QQSW01000002.1"/>
</dbReference>
<dbReference type="AlphaFoldDB" id="A0A4R2KZJ5"/>
<sequence>MRRVIWRLTLLAAIAVSASAADEQETRERLQQLTREIEAITRKQREDEARQGELQRSLRQAETEMAALQARIDSLEADIDATSARLDTLASERERLSARRDDQRAQISRDVRQAWQLGNQGQVKLLLNQDSPQTLSRVSAYYGYLFRARQARIEDFRATIDALSDVVLEVLATRKQLTASREDLEGRRLALERARQERQQTLAKIAADMEARGASLAQLEQDREQLESLLEEIEATVQELQVPENVQAFAERRGAMPWPVSGRRSNSFGRPRNQGKMVWHGINIEAQAGSAVQAIHHGRVVYADWLRGSGLLLVIDHGDSYMSLYAHNETLLREVGEWVTAGTAISTVGDSGGRETPGLYFEIRHKGKPVDPAAWCQR</sequence>
<dbReference type="Pfam" id="PF01551">
    <property type="entry name" value="Peptidase_M23"/>
    <property type="match status" value="1"/>
</dbReference>
<evidence type="ECO:0000313" key="4">
    <source>
        <dbReference type="EMBL" id="TCO76816.1"/>
    </source>
</evidence>
<dbReference type="FunFam" id="2.70.70.10:FF:000003">
    <property type="entry name" value="Murein hydrolase activator EnvC"/>
    <property type="match status" value="1"/>
</dbReference>
<gene>
    <name evidence="4" type="ORF">EV688_104271</name>
</gene>
<dbReference type="CDD" id="cd12797">
    <property type="entry name" value="M23_peptidase"/>
    <property type="match status" value="1"/>
</dbReference>